<organism evidence="2 3">
    <name type="scientific">Mycobacterium heckeshornense</name>
    <dbReference type="NCBI Taxonomy" id="110505"/>
    <lineage>
        <taxon>Bacteria</taxon>
        <taxon>Bacillati</taxon>
        <taxon>Actinomycetota</taxon>
        <taxon>Actinomycetes</taxon>
        <taxon>Mycobacteriales</taxon>
        <taxon>Mycobacteriaceae</taxon>
        <taxon>Mycobacterium</taxon>
    </lineage>
</organism>
<sequence length="240" mass="26559">MDEQRRQRLADKYGHNNPPDPNNPIATAALAAEQIAAGVHGRNSAPLFDAAWSPAMWERANTAMNDLSTRIALPNDDPDRIRLSDIADVTELDHLLDDAVVVWRVGATKADVGRARQQQIDWFTWALQFAQQVDDYWRYTSADAMREHPADYDLRCTVNIAPDCTAPLSRDVSDYGGGTTRLMVVHRGRHVLLFRCCLACEALAGQTADRKYKDRVVARRADLPKGAAILPPGGAVDLAE</sequence>
<feature type="region of interest" description="Disordered" evidence="1">
    <location>
        <begin position="1"/>
        <end position="23"/>
    </location>
</feature>
<gene>
    <name evidence="2" type="ORF">MHEC_44920</name>
</gene>
<keyword evidence="3" id="KW-1185">Reference proteome</keyword>
<accession>A0A2G8BBT3</accession>
<dbReference type="Proteomes" id="UP000595446">
    <property type="component" value="Chromosome"/>
</dbReference>
<dbReference type="AlphaFoldDB" id="A0A2G8BBT3"/>
<reference evidence="2 3" key="1">
    <citation type="submission" date="2020-12" db="EMBL/GenBank/DDBJ databases">
        <title>Complete genome sequence of Mycobacterium heckeshornense JCM 15655T, closely related to a pathogenic non-tuberculous mycobacterial species Mycobacterium xenopi.</title>
        <authorList>
            <person name="Yoshida M."/>
            <person name="Fukano H."/>
            <person name="Asakura T."/>
            <person name="Suzuki M."/>
            <person name="Hoshino Y."/>
        </authorList>
    </citation>
    <scope>NUCLEOTIDE SEQUENCE [LARGE SCALE GENOMIC DNA]</scope>
    <source>
        <strain evidence="2 3">JCM 15655</strain>
    </source>
</reference>
<proteinExistence type="predicted"/>
<dbReference type="RefSeq" id="WP_048893131.1">
    <property type="nucleotide sequence ID" value="NZ_AP024237.1"/>
</dbReference>
<dbReference type="EMBL" id="AP024237">
    <property type="protein sequence ID" value="BCO38059.1"/>
    <property type="molecule type" value="Genomic_DNA"/>
</dbReference>
<protein>
    <submittedName>
        <fullName evidence="2">Uncharacterized protein</fullName>
    </submittedName>
</protein>
<evidence type="ECO:0000256" key="1">
    <source>
        <dbReference type="SAM" id="MobiDB-lite"/>
    </source>
</evidence>
<name>A0A2G8BBT3_9MYCO</name>
<evidence type="ECO:0000313" key="3">
    <source>
        <dbReference type="Proteomes" id="UP000595446"/>
    </source>
</evidence>
<feature type="compositionally biased region" description="Basic and acidic residues" evidence="1">
    <location>
        <begin position="1"/>
        <end position="14"/>
    </location>
</feature>
<evidence type="ECO:0000313" key="2">
    <source>
        <dbReference type="EMBL" id="BCO38059.1"/>
    </source>
</evidence>